<dbReference type="PROSITE" id="PS00028">
    <property type="entry name" value="ZINC_FINGER_C2H2_1"/>
    <property type="match status" value="1"/>
</dbReference>
<accession>A0ABU0NHA2</accession>
<feature type="region of interest" description="Disordered" evidence="1">
    <location>
        <begin position="1"/>
        <end position="20"/>
    </location>
</feature>
<reference evidence="3 4" key="1">
    <citation type="submission" date="2023-07" db="EMBL/GenBank/DDBJ databases">
        <title>Comparative genomics of wheat-associated soil bacteria to identify genetic determinants of phenazine resistance.</title>
        <authorList>
            <person name="Mouncey N."/>
        </authorList>
    </citation>
    <scope>NUCLEOTIDE SEQUENCE [LARGE SCALE GENOMIC DNA]</scope>
    <source>
        <strain evidence="3 4">B2I6</strain>
    </source>
</reference>
<evidence type="ECO:0000313" key="4">
    <source>
        <dbReference type="Proteomes" id="UP001230654"/>
    </source>
</evidence>
<sequence length="110" mass="11618">MLEVGPLELDGGEFGDTAISDRPDCLASYLEPDDRPEQRPVKTALAAAGRQLDDDADHARPGCVRGSGPVLARGECPHSCGSTFDRADGAVCHHCGHLSPHPPEDGFDLD</sequence>
<proteinExistence type="predicted"/>
<name>A0ABU0NHA2_STRRH</name>
<comment type="caution">
    <text evidence="3">The sequence shown here is derived from an EMBL/GenBank/DDBJ whole genome shotgun (WGS) entry which is preliminary data.</text>
</comment>
<dbReference type="Proteomes" id="UP001230654">
    <property type="component" value="Unassembled WGS sequence"/>
</dbReference>
<evidence type="ECO:0000259" key="2">
    <source>
        <dbReference type="PROSITE" id="PS00028"/>
    </source>
</evidence>
<feature type="domain" description="C2H2-type" evidence="2">
    <location>
        <begin position="76"/>
        <end position="97"/>
    </location>
</feature>
<protein>
    <recommendedName>
        <fullName evidence="2">C2H2-type domain-containing protein</fullName>
    </recommendedName>
</protein>
<dbReference type="EMBL" id="JAUSWV010000002">
    <property type="protein sequence ID" value="MDQ0578478.1"/>
    <property type="molecule type" value="Genomic_DNA"/>
</dbReference>
<evidence type="ECO:0000256" key="1">
    <source>
        <dbReference type="SAM" id="MobiDB-lite"/>
    </source>
</evidence>
<keyword evidence="4" id="KW-1185">Reference proteome</keyword>
<gene>
    <name evidence="3" type="ORF">QF030_000656</name>
</gene>
<dbReference type="RefSeq" id="WP_307161099.1">
    <property type="nucleotide sequence ID" value="NZ_JAUSWV010000002.1"/>
</dbReference>
<dbReference type="InterPro" id="IPR013087">
    <property type="entry name" value="Znf_C2H2_type"/>
</dbReference>
<organism evidence="3 4">
    <name type="scientific">Streptomyces rishiriensis</name>
    <dbReference type="NCBI Taxonomy" id="68264"/>
    <lineage>
        <taxon>Bacteria</taxon>
        <taxon>Bacillati</taxon>
        <taxon>Actinomycetota</taxon>
        <taxon>Actinomycetes</taxon>
        <taxon>Kitasatosporales</taxon>
        <taxon>Streptomycetaceae</taxon>
        <taxon>Streptomyces</taxon>
    </lineage>
</organism>
<evidence type="ECO:0000313" key="3">
    <source>
        <dbReference type="EMBL" id="MDQ0578478.1"/>
    </source>
</evidence>